<dbReference type="AlphaFoldDB" id="A0AAE0GMG1"/>
<protein>
    <submittedName>
        <fullName evidence="4">Uncharacterized protein</fullName>
    </submittedName>
</protein>
<dbReference type="SUPFAM" id="SSF160350">
    <property type="entry name" value="Rnp2-like"/>
    <property type="match status" value="1"/>
</dbReference>
<keyword evidence="3" id="KW-1133">Transmembrane helix</keyword>
<keyword evidence="3" id="KW-0812">Transmembrane</keyword>
<evidence type="ECO:0000313" key="5">
    <source>
        <dbReference type="Proteomes" id="UP001190700"/>
    </source>
</evidence>
<dbReference type="GO" id="GO:0030677">
    <property type="term" value="C:ribonuclease P complex"/>
    <property type="evidence" value="ECO:0007669"/>
    <property type="project" value="InterPro"/>
</dbReference>
<keyword evidence="3" id="KW-0472">Membrane</keyword>
<keyword evidence="5" id="KW-1185">Reference proteome</keyword>
<dbReference type="GO" id="GO:0001682">
    <property type="term" value="P:tRNA 5'-leader removal"/>
    <property type="evidence" value="ECO:0007669"/>
    <property type="project" value="InterPro"/>
</dbReference>
<name>A0AAE0GMG1_9CHLO</name>
<comment type="caution">
    <text evidence="4">The sequence shown here is derived from an EMBL/GenBank/DDBJ whole genome shotgun (WGS) entry which is preliminary data.</text>
</comment>
<dbReference type="EMBL" id="LGRX02004302">
    <property type="protein sequence ID" value="KAK3280680.1"/>
    <property type="molecule type" value="Genomic_DNA"/>
</dbReference>
<reference evidence="4 5" key="1">
    <citation type="journal article" date="2015" name="Genome Biol. Evol.">
        <title>Comparative Genomics of a Bacterivorous Green Alga Reveals Evolutionary Causalities and Consequences of Phago-Mixotrophic Mode of Nutrition.</title>
        <authorList>
            <person name="Burns J.A."/>
            <person name="Paasch A."/>
            <person name="Narechania A."/>
            <person name="Kim E."/>
        </authorList>
    </citation>
    <scope>NUCLEOTIDE SEQUENCE [LARGE SCALE GENOMIC DNA]</scope>
    <source>
        <strain evidence="4 5">PLY_AMNH</strain>
    </source>
</reference>
<organism evidence="4 5">
    <name type="scientific">Cymbomonas tetramitiformis</name>
    <dbReference type="NCBI Taxonomy" id="36881"/>
    <lineage>
        <taxon>Eukaryota</taxon>
        <taxon>Viridiplantae</taxon>
        <taxon>Chlorophyta</taxon>
        <taxon>Pyramimonadophyceae</taxon>
        <taxon>Pyramimonadales</taxon>
        <taxon>Pyramimonadaceae</taxon>
        <taxon>Cymbomonas</taxon>
    </lineage>
</organism>
<feature type="transmembrane region" description="Helical" evidence="3">
    <location>
        <begin position="54"/>
        <end position="74"/>
    </location>
</feature>
<comment type="similarity">
    <text evidence="1">Belongs to the eukaryotic/archaeal RNase P protein component 2 family.</text>
</comment>
<evidence type="ECO:0000256" key="3">
    <source>
        <dbReference type="SAM" id="Phobius"/>
    </source>
</evidence>
<evidence type="ECO:0000256" key="2">
    <source>
        <dbReference type="ARBA" id="ARBA00022694"/>
    </source>
</evidence>
<evidence type="ECO:0000256" key="1">
    <source>
        <dbReference type="ARBA" id="ARBA00010800"/>
    </source>
</evidence>
<gene>
    <name evidence="4" type="ORF">CYMTET_11494</name>
</gene>
<dbReference type="Proteomes" id="UP001190700">
    <property type="component" value="Unassembled WGS sequence"/>
</dbReference>
<sequence length="144" mass="16090">MSKGGSSASTEDSLLSQDTVALKCTNKYCKIRLSFFDSHIVVTRRLFMQAINQAVVQMFGLVGGAMIIDLLMFCESKQTGFIKFQSRHSEQILSSLVCYTELYDSEHENSLSCRLEILGFSPDVLDADESCTSRESRSLKFFSG</sequence>
<accession>A0AAE0GMG1</accession>
<keyword evidence="2" id="KW-0819">tRNA processing</keyword>
<proteinExistence type="inferred from homology"/>
<dbReference type="InterPro" id="IPR038085">
    <property type="entry name" value="Rnp2-like_sf"/>
</dbReference>
<dbReference type="InterPro" id="IPR002759">
    <property type="entry name" value="Pop5/Rpp14/Rnp2-like"/>
</dbReference>
<evidence type="ECO:0000313" key="4">
    <source>
        <dbReference type="EMBL" id="KAK3280680.1"/>
    </source>
</evidence>
<dbReference type="Gene3D" id="3.30.70.3250">
    <property type="entry name" value="Ribonuclease P, Pop5 subunit"/>
    <property type="match status" value="1"/>
</dbReference>
<dbReference type="Pfam" id="PF01900">
    <property type="entry name" value="RNase_P_Rpp14"/>
    <property type="match status" value="1"/>
</dbReference>